<feature type="region of interest" description="Disordered" evidence="1">
    <location>
        <begin position="210"/>
        <end position="343"/>
    </location>
</feature>
<protein>
    <recommendedName>
        <fullName evidence="4">Myb-like domain-containing protein</fullName>
    </recommendedName>
</protein>
<feature type="region of interest" description="Disordered" evidence="1">
    <location>
        <begin position="44"/>
        <end position="100"/>
    </location>
</feature>
<dbReference type="Proteomes" id="UP000076761">
    <property type="component" value="Unassembled WGS sequence"/>
</dbReference>
<evidence type="ECO:0008006" key="4">
    <source>
        <dbReference type="Google" id="ProtNLM"/>
    </source>
</evidence>
<feature type="region of interest" description="Disordered" evidence="1">
    <location>
        <begin position="360"/>
        <end position="391"/>
    </location>
</feature>
<feature type="region of interest" description="Disordered" evidence="1">
    <location>
        <begin position="449"/>
        <end position="517"/>
    </location>
</feature>
<gene>
    <name evidence="2" type="ORF">NEOLEDRAFT_1237914</name>
</gene>
<feature type="compositionally biased region" description="Acidic residues" evidence="1">
    <location>
        <begin position="461"/>
        <end position="475"/>
    </location>
</feature>
<reference evidence="2 3" key="1">
    <citation type="journal article" date="2016" name="Mol. Biol. Evol.">
        <title>Comparative Genomics of Early-Diverging Mushroom-Forming Fungi Provides Insights into the Origins of Lignocellulose Decay Capabilities.</title>
        <authorList>
            <person name="Nagy L.G."/>
            <person name="Riley R."/>
            <person name="Tritt A."/>
            <person name="Adam C."/>
            <person name="Daum C."/>
            <person name="Floudas D."/>
            <person name="Sun H."/>
            <person name="Yadav J.S."/>
            <person name="Pangilinan J."/>
            <person name="Larsson K.H."/>
            <person name="Matsuura K."/>
            <person name="Barry K."/>
            <person name="Labutti K."/>
            <person name="Kuo R."/>
            <person name="Ohm R.A."/>
            <person name="Bhattacharya S.S."/>
            <person name="Shirouzu T."/>
            <person name="Yoshinaga Y."/>
            <person name="Martin F.M."/>
            <person name="Grigoriev I.V."/>
            <person name="Hibbett D.S."/>
        </authorList>
    </citation>
    <scope>NUCLEOTIDE SEQUENCE [LARGE SCALE GENOMIC DNA]</scope>
    <source>
        <strain evidence="2 3">HHB14362 ss-1</strain>
    </source>
</reference>
<feature type="compositionally biased region" description="Basic and acidic residues" evidence="1">
    <location>
        <begin position="593"/>
        <end position="616"/>
    </location>
</feature>
<feature type="compositionally biased region" description="Pro residues" evidence="1">
    <location>
        <begin position="252"/>
        <end position="267"/>
    </location>
</feature>
<dbReference type="AlphaFoldDB" id="A0A165W5T6"/>
<dbReference type="EMBL" id="KV425551">
    <property type="protein sequence ID" value="KZT30703.1"/>
    <property type="molecule type" value="Genomic_DNA"/>
</dbReference>
<evidence type="ECO:0000313" key="3">
    <source>
        <dbReference type="Proteomes" id="UP000076761"/>
    </source>
</evidence>
<dbReference type="OrthoDB" id="3194584at2759"/>
<dbReference type="InParanoid" id="A0A165W5T6"/>
<evidence type="ECO:0000313" key="2">
    <source>
        <dbReference type="EMBL" id="KZT30703.1"/>
    </source>
</evidence>
<dbReference type="STRING" id="1314782.A0A165W5T6"/>
<feature type="region of interest" description="Disordered" evidence="1">
    <location>
        <begin position="576"/>
        <end position="616"/>
    </location>
</feature>
<feature type="compositionally biased region" description="Polar residues" evidence="1">
    <location>
        <begin position="44"/>
        <end position="66"/>
    </location>
</feature>
<feature type="compositionally biased region" description="Polar residues" evidence="1">
    <location>
        <begin position="291"/>
        <end position="302"/>
    </location>
</feature>
<feature type="compositionally biased region" description="Low complexity" evidence="1">
    <location>
        <begin position="323"/>
        <end position="343"/>
    </location>
</feature>
<feature type="compositionally biased region" description="Pro residues" evidence="1">
    <location>
        <begin position="367"/>
        <end position="379"/>
    </location>
</feature>
<keyword evidence="3" id="KW-1185">Reference proteome</keyword>
<sequence length="616" mass="68046">MNPNHDGAMGMNFHQPGQIDAGLNFNPLAALQAGNIFAQPQQNGFQSMMNPFPQAQMQNGGPSNANWPPPRSQSPMPIQQFPPPLQQSHTPGQQHRAHMHPNGAPNMNGAQGANTSPWLAQSQIPAGMNLASFLPVNNILTDAMRMMVPVGSSPDDEKILISVLLDSSSRNQTYRQALDSLHGVNNHASNLWKDYYLDHKHRIDELIRRHTSPPVPPVPSRQHSQHSANPPLILSHPPMPTRNGSLPSPHVRQPPFPMPVAAPPRPTPLRASSSQSDIKPMKSAKKPTFSPRPSSPKSSAQREGSAVSRGSSSQPRRSKTKKPPSSSSSSSASTVENKSYSYTSTRYVSSSANLPNLFPNYADIKVPEPPSRSPSPPTNIVPAPGGKGNRYTAEDKAYFPLKVAWEVKRNPRATKNDILQKIAERAPHHSVQSWRAHWHDNPVADKILATVAADLSSSGEESGDEDADGEDDDEVVASPSEYGADKSTHVDDDDNDWDVPTDDDEKEMGAPGESYTDADQRILARYIASHGEAWSDMTRQEKFGPFVERHPGRSIASWAEYFRRSERDVMRYVRRYREYSKKRQSPSSSAKRKTSDREDADDQHTDKRAREDAEDA</sequence>
<name>A0A165W5T6_9AGAM</name>
<organism evidence="2 3">
    <name type="scientific">Neolentinus lepideus HHB14362 ss-1</name>
    <dbReference type="NCBI Taxonomy" id="1314782"/>
    <lineage>
        <taxon>Eukaryota</taxon>
        <taxon>Fungi</taxon>
        <taxon>Dikarya</taxon>
        <taxon>Basidiomycota</taxon>
        <taxon>Agaricomycotina</taxon>
        <taxon>Agaricomycetes</taxon>
        <taxon>Gloeophyllales</taxon>
        <taxon>Gloeophyllaceae</taxon>
        <taxon>Neolentinus</taxon>
    </lineage>
</organism>
<feature type="compositionally biased region" description="Acidic residues" evidence="1">
    <location>
        <begin position="491"/>
        <end position="506"/>
    </location>
</feature>
<accession>A0A165W5T6</accession>
<feature type="compositionally biased region" description="Basic residues" evidence="1">
    <location>
        <begin position="582"/>
        <end position="592"/>
    </location>
</feature>
<evidence type="ECO:0000256" key="1">
    <source>
        <dbReference type="SAM" id="MobiDB-lite"/>
    </source>
</evidence>
<proteinExistence type="predicted"/>